<dbReference type="Pfam" id="PF06245">
    <property type="entry name" value="DUF1015"/>
    <property type="match status" value="1"/>
</dbReference>
<dbReference type="Proteomes" id="UP000886632">
    <property type="component" value="Unassembled WGS sequence"/>
</dbReference>
<proteinExistence type="predicted"/>
<evidence type="ECO:0000313" key="1">
    <source>
        <dbReference type="EMBL" id="MBL0003348.1"/>
    </source>
</evidence>
<organism evidence="1 2">
    <name type="scientific">Candidatus Phosphoribacter hodrii</name>
    <dbReference type="NCBI Taxonomy" id="2953743"/>
    <lineage>
        <taxon>Bacteria</taxon>
        <taxon>Bacillati</taxon>
        <taxon>Actinomycetota</taxon>
        <taxon>Actinomycetes</taxon>
        <taxon>Micrococcales</taxon>
        <taxon>Dermatophilaceae</taxon>
        <taxon>Candidatus Phosphoribacter</taxon>
    </lineage>
</organism>
<dbReference type="AlphaFoldDB" id="A0A9D7T825"/>
<accession>A0A9D7T825</accession>
<evidence type="ECO:0000313" key="2">
    <source>
        <dbReference type="Proteomes" id="UP000886632"/>
    </source>
</evidence>
<gene>
    <name evidence="1" type="ORF">IPP00_04970</name>
</gene>
<name>A0A9D7T825_9MICO</name>
<dbReference type="EMBL" id="JADKGK010000011">
    <property type="protein sequence ID" value="MBL0003348.1"/>
    <property type="molecule type" value="Genomic_DNA"/>
</dbReference>
<dbReference type="PANTHER" id="PTHR36454:SF1">
    <property type="entry name" value="DUF1015 DOMAIN-CONTAINING PROTEIN"/>
    <property type="match status" value="1"/>
</dbReference>
<dbReference type="PANTHER" id="PTHR36454">
    <property type="entry name" value="LMO2823 PROTEIN"/>
    <property type="match status" value="1"/>
</dbReference>
<dbReference type="InterPro" id="IPR008323">
    <property type="entry name" value="UCP033563"/>
</dbReference>
<sequence length="414" mass="44229">MPPAPAPSRGPRFEPFRALRYAPGIDLDAVIAPPYDVLSDADVAALRARDPHNIVHADIPAGTDSTRYAASAHLLRDWQETGVLVRDEVPTLSIYRMRFVDEAGQRRELVGVLGGLEVVAEGAGQVLPHERTTPKASTDRLDLTRATGTNLSPVWGLSLAQGLTAALAEPAEPMGSLVVDGVEHVVERVVDPDRIAAISAIIGADDVLIADGHHRYGVARRYRDEMAEAKEPESASGAGATLAFVGELVADQLAIDAIHRIVRGLTPAALREALARDFELVPAPAAQPGPALLAELNRSGRLLLIESPEVATWLVPRPGAFDDVRALDGAWLEHTLAGTGAVLDYQHGVAEVLDVLHADPQALAILIRPTSLEQIERTAREGLLMPPKSTFFTPKLRTGLVLRPLDEAGYVATA</sequence>
<comment type="caution">
    <text evidence="1">The sequence shown here is derived from an EMBL/GenBank/DDBJ whole genome shotgun (WGS) entry which is preliminary data.</text>
</comment>
<protein>
    <submittedName>
        <fullName evidence="1">DUF1015 domain-containing protein</fullName>
    </submittedName>
</protein>
<reference evidence="1" key="1">
    <citation type="submission" date="2020-10" db="EMBL/GenBank/DDBJ databases">
        <title>Connecting structure to function with the recovery of over 1000 high-quality activated sludge metagenome-assembled genomes encoding full-length rRNA genes using long-read sequencing.</title>
        <authorList>
            <person name="Singleton C.M."/>
            <person name="Petriglieri F."/>
            <person name="Kristensen J.M."/>
            <person name="Kirkegaard R.H."/>
            <person name="Michaelsen T.Y."/>
            <person name="Andersen M.H."/>
            <person name="Karst S.M."/>
            <person name="Dueholm M.S."/>
            <person name="Nielsen P.H."/>
            <person name="Albertsen M."/>
        </authorList>
    </citation>
    <scope>NUCLEOTIDE SEQUENCE</scope>
    <source>
        <strain evidence="1">Ribe_18-Q3-R11-54_MAXAC.001</strain>
    </source>
</reference>